<keyword evidence="5 7" id="KW-0472">Membrane</keyword>
<protein>
    <recommendedName>
        <fullName evidence="9">Multidrug and toxin extrusion protein</fullName>
    </recommendedName>
</protein>
<feature type="transmembrane region" description="Helical" evidence="7">
    <location>
        <begin position="149"/>
        <end position="169"/>
    </location>
</feature>
<feature type="compositionally biased region" description="Polar residues" evidence="6">
    <location>
        <begin position="555"/>
        <end position="573"/>
    </location>
</feature>
<accession>A0A7S3ZER8</accession>
<feature type="region of interest" description="Disordered" evidence="6">
    <location>
        <begin position="552"/>
        <end position="573"/>
    </location>
</feature>
<dbReference type="PANTHER" id="PTHR11206">
    <property type="entry name" value="MULTIDRUG RESISTANCE PROTEIN"/>
    <property type="match status" value="1"/>
</dbReference>
<evidence type="ECO:0000256" key="5">
    <source>
        <dbReference type="ARBA" id="ARBA00023136"/>
    </source>
</evidence>
<dbReference type="InterPro" id="IPR002528">
    <property type="entry name" value="MATE_fam"/>
</dbReference>
<feature type="transmembrane region" description="Helical" evidence="7">
    <location>
        <begin position="510"/>
        <end position="530"/>
    </location>
</feature>
<sequence>MARTRGPGHSATPQTRFREKPVEMEVISAESGFDSRWAARGTYGSFEEAKNEMKTIDFPGRITELEEQPFQSELTITTSLESLRNGSSTSGLASKRFWSEAKALANIALPCAMGNFLLFLPVTFQLIFVGHLSDGMGKKALDGVALGRAYFNATALSIGFGMISALRTLCPQAVGAGRPELCRLYAQRSAAIAFFALIPCVVLVLSASSILKALGQPPEISELAGDYCARCIPQLYGMISFTILQRVMQALDMNWTNLCICAIVCSLAPFVLYFYIFFLDLGLYGAGWAASTYTWFYVFLSVPALATQGHGDLFVFQGLEIFDIQGAKEYMALALPGTLQLCLEWWVLEVVSILAGLLPNPVVTIGASYIAYNLEGLMVMLWIGNLIGISIRVGEHIGARRVAQARTAASLGFAFAVFLGLLSGTTIFFTRREIVYLYTTDESIREVSATLMSVLAVLVFCDACNNAAGGIMNGLGLQRGAAMFQLVGYWGVGIPTAVISVFFFTQQYPILWLWGSVALAMASSCTLQVLHLARHDWTSSVEEAEKRLQKDVRTRLSTRQPSPNSDLDTKSVISSLGPNKYDEVITATGECLLSI</sequence>
<gene>
    <name evidence="8" type="ORF">LGLO00237_LOCUS32914</name>
</gene>
<dbReference type="EMBL" id="HBIV01047292">
    <property type="protein sequence ID" value="CAE0681127.1"/>
    <property type="molecule type" value="Transcribed_RNA"/>
</dbReference>
<comment type="subcellular location">
    <subcellularLocation>
        <location evidence="1">Membrane</location>
        <topology evidence="1">Multi-pass membrane protein</topology>
    </subcellularLocation>
</comment>
<dbReference type="InterPro" id="IPR045069">
    <property type="entry name" value="MATE_euk"/>
</dbReference>
<feature type="transmembrane region" description="Helical" evidence="7">
    <location>
        <begin position="480"/>
        <end position="504"/>
    </location>
</feature>
<dbReference type="AlphaFoldDB" id="A0A7S3ZER8"/>
<evidence type="ECO:0008006" key="9">
    <source>
        <dbReference type="Google" id="ProtNLM"/>
    </source>
</evidence>
<feature type="transmembrane region" description="Helical" evidence="7">
    <location>
        <begin position="255"/>
        <end position="276"/>
    </location>
</feature>
<dbReference type="GO" id="GO:0015297">
    <property type="term" value="F:antiporter activity"/>
    <property type="evidence" value="ECO:0007669"/>
    <property type="project" value="InterPro"/>
</dbReference>
<reference evidence="8" key="1">
    <citation type="submission" date="2021-01" db="EMBL/GenBank/DDBJ databases">
        <authorList>
            <person name="Corre E."/>
            <person name="Pelletier E."/>
            <person name="Niang G."/>
            <person name="Scheremetjew M."/>
            <person name="Finn R."/>
            <person name="Kale V."/>
            <person name="Holt S."/>
            <person name="Cochrane G."/>
            <person name="Meng A."/>
            <person name="Brown T."/>
            <person name="Cohen L."/>
        </authorList>
    </citation>
    <scope>NUCLEOTIDE SEQUENCE</scope>
    <source>
        <strain evidence="8">CCCM811</strain>
    </source>
</reference>
<keyword evidence="4 7" id="KW-1133">Transmembrane helix</keyword>
<name>A0A7S3ZER8_9EUKA</name>
<dbReference type="CDD" id="cd13132">
    <property type="entry name" value="MATE_eukaryotic"/>
    <property type="match status" value="1"/>
</dbReference>
<dbReference type="GO" id="GO:0042910">
    <property type="term" value="F:xenobiotic transmembrane transporter activity"/>
    <property type="evidence" value="ECO:0007669"/>
    <property type="project" value="InterPro"/>
</dbReference>
<evidence type="ECO:0000256" key="6">
    <source>
        <dbReference type="SAM" id="MobiDB-lite"/>
    </source>
</evidence>
<evidence type="ECO:0000256" key="3">
    <source>
        <dbReference type="ARBA" id="ARBA00022692"/>
    </source>
</evidence>
<feature type="transmembrane region" description="Helical" evidence="7">
    <location>
        <begin position="103"/>
        <end position="129"/>
    </location>
</feature>
<dbReference type="NCBIfam" id="TIGR00797">
    <property type="entry name" value="matE"/>
    <property type="match status" value="1"/>
</dbReference>
<evidence type="ECO:0000256" key="1">
    <source>
        <dbReference type="ARBA" id="ARBA00004141"/>
    </source>
</evidence>
<feature type="transmembrane region" description="Helical" evidence="7">
    <location>
        <begin position="369"/>
        <end position="387"/>
    </location>
</feature>
<evidence type="ECO:0000256" key="7">
    <source>
        <dbReference type="SAM" id="Phobius"/>
    </source>
</evidence>
<proteinExistence type="inferred from homology"/>
<feature type="transmembrane region" description="Helical" evidence="7">
    <location>
        <begin position="190"/>
        <end position="211"/>
    </location>
</feature>
<dbReference type="GO" id="GO:0016020">
    <property type="term" value="C:membrane"/>
    <property type="evidence" value="ECO:0007669"/>
    <property type="project" value="UniProtKB-SubCell"/>
</dbReference>
<feature type="transmembrane region" description="Helical" evidence="7">
    <location>
        <begin position="408"/>
        <end position="429"/>
    </location>
</feature>
<evidence type="ECO:0000313" key="8">
    <source>
        <dbReference type="EMBL" id="CAE0681127.1"/>
    </source>
</evidence>
<organism evidence="8">
    <name type="scientific">Lotharella globosa</name>
    <dbReference type="NCBI Taxonomy" id="91324"/>
    <lineage>
        <taxon>Eukaryota</taxon>
        <taxon>Sar</taxon>
        <taxon>Rhizaria</taxon>
        <taxon>Cercozoa</taxon>
        <taxon>Chlorarachniophyceae</taxon>
        <taxon>Lotharella</taxon>
    </lineage>
</organism>
<dbReference type="GO" id="GO:1990961">
    <property type="term" value="P:xenobiotic detoxification by transmembrane export across the plasma membrane"/>
    <property type="evidence" value="ECO:0007669"/>
    <property type="project" value="InterPro"/>
</dbReference>
<evidence type="ECO:0000256" key="2">
    <source>
        <dbReference type="ARBA" id="ARBA00010199"/>
    </source>
</evidence>
<keyword evidence="3 7" id="KW-0812">Transmembrane</keyword>
<dbReference type="Pfam" id="PF01554">
    <property type="entry name" value="MatE"/>
    <property type="match status" value="2"/>
</dbReference>
<comment type="similarity">
    <text evidence="2">Belongs to the multi antimicrobial extrusion (MATE) (TC 2.A.66.1) family.</text>
</comment>
<evidence type="ECO:0000256" key="4">
    <source>
        <dbReference type="ARBA" id="ARBA00022989"/>
    </source>
</evidence>